<protein>
    <submittedName>
        <fullName evidence="2">Uncharacterized protein</fullName>
    </submittedName>
</protein>
<dbReference type="EMBL" id="FODB01000096">
    <property type="protein sequence ID" value="SEO45161.1"/>
    <property type="molecule type" value="Genomic_DNA"/>
</dbReference>
<sequence>MMRENQRMVTEKIEASIKAGLVMQKAFFSAMSGQYAPWWITSQKAMKPYHLRSSANSRRFSR</sequence>
<reference evidence="1 4" key="2">
    <citation type="submission" date="2020-03" db="EMBL/GenBank/DDBJ databases">
        <title>Complete Genome Sequence of Halomonas meridiana strain Eplume2, isolated from hydrothermal-plume in the north east Pacific Ocean.</title>
        <authorList>
            <person name="Kurihara Y."/>
            <person name="Kawai S."/>
            <person name="Sakai A."/>
            <person name="Galipon J."/>
            <person name="Arakawa K."/>
        </authorList>
    </citation>
    <scope>NUCLEOTIDE SEQUENCE [LARGE SCALE GENOMIC DNA]</scope>
    <source>
        <strain evidence="1 4">Eplume2</strain>
    </source>
</reference>
<organism evidence="2 3">
    <name type="scientific">Vreelandella aquamarina</name>
    <dbReference type="NCBI Taxonomy" id="77097"/>
    <lineage>
        <taxon>Bacteria</taxon>
        <taxon>Pseudomonadati</taxon>
        <taxon>Pseudomonadota</taxon>
        <taxon>Gammaproteobacteria</taxon>
        <taxon>Oceanospirillales</taxon>
        <taxon>Halomonadaceae</taxon>
        <taxon>Vreelandella</taxon>
    </lineage>
</organism>
<evidence type="ECO:0000313" key="4">
    <source>
        <dbReference type="Proteomes" id="UP000501053"/>
    </source>
</evidence>
<evidence type="ECO:0000313" key="3">
    <source>
        <dbReference type="Proteomes" id="UP000199493"/>
    </source>
</evidence>
<gene>
    <name evidence="1" type="ORF">HMEPL2_25060</name>
    <name evidence="2" type="ORF">SAMN04490369_10962</name>
</gene>
<dbReference type="STRING" id="77097.SAMN04490369_10962"/>
<dbReference type="RefSeq" id="WP_232068195.1">
    <property type="nucleotide sequence ID" value="NZ_AP022869.1"/>
</dbReference>
<keyword evidence="4" id="KW-1185">Reference proteome</keyword>
<evidence type="ECO:0000313" key="2">
    <source>
        <dbReference type="EMBL" id="SEO45161.1"/>
    </source>
</evidence>
<proteinExistence type="predicted"/>
<dbReference type="Proteomes" id="UP000501053">
    <property type="component" value="Chromosome"/>
</dbReference>
<dbReference type="Proteomes" id="UP000199493">
    <property type="component" value="Unassembled WGS sequence"/>
</dbReference>
<evidence type="ECO:0000313" key="1">
    <source>
        <dbReference type="EMBL" id="BCB72155.1"/>
    </source>
</evidence>
<name>A0A1H8PTS7_9GAMM</name>
<reference evidence="2 3" key="1">
    <citation type="submission" date="2016-10" db="EMBL/GenBank/DDBJ databases">
        <authorList>
            <person name="de Groot N.N."/>
        </authorList>
    </citation>
    <scope>NUCLEOTIDE SEQUENCE [LARGE SCALE GENOMIC DNA]</scope>
    <source>
        <strain evidence="2 3">558</strain>
    </source>
</reference>
<dbReference type="EMBL" id="AP022869">
    <property type="protein sequence ID" value="BCB72155.1"/>
    <property type="molecule type" value="Genomic_DNA"/>
</dbReference>
<accession>A0A6F8XEQ9</accession>
<accession>A0A1H8PTS7</accession>
<dbReference type="AlphaFoldDB" id="A0A1H8PTS7"/>